<evidence type="ECO:0000256" key="1">
    <source>
        <dbReference type="ARBA" id="ARBA00022729"/>
    </source>
</evidence>
<keyword evidence="2" id="KW-0813">Transport</keyword>
<reference evidence="6 7" key="1">
    <citation type="journal article" date="2014" name="Genome Announc.">
        <title>Genome Sequence and Methylome of Soil Bacterium Gemmatirosa kalamazoonensis KBS708T, a Member of the Rarely Cultivated Gemmatimonadetes Phylum.</title>
        <authorList>
            <person name="Debruyn J.M."/>
            <person name="Radosevich M."/>
            <person name="Wommack K.E."/>
            <person name="Polson S.W."/>
            <person name="Hauser L.J."/>
            <person name="Fawaz M.N."/>
            <person name="Korlach J."/>
            <person name="Tsai Y.C."/>
        </authorList>
    </citation>
    <scope>NUCLEOTIDE SEQUENCE [LARGE SCALE GENOMIC DNA]</scope>
    <source>
        <strain evidence="6 7">KBS708</strain>
    </source>
</reference>
<feature type="signal peptide" evidence="4">
    <location>
        <begin position="1"/>
        <end position="31"/>
    </location>
</feature>
<keyword evidence="6" id="KW-0675">Receptor</keyword>
<dbReference type="GO" id="GO:0044718">
    <property type="term" value="P:siderophore transmembrane transport"/>
    <property type="evidence" value="ECO:0007669"/>
    <property type="project" value="TreeGrafter"/>
</dbReference>
<protein>
    <submittedName>
        <fullName evidence="6">TonB-dependent receptor plug</fullName>
    </submittedName>
</protein>
<keyword evidence="2" id="KW-0998">Cell outer membrane</keyword>
<dbReference type="GO" id="GO:0009279">
    <property type="term" value="C:cell outer membrane"/>
    <property type="evidence" value="ECO:0007669"/>
    <property type="project" value="UniProtKB-SubCell"/>
</dbReference>
<name>W0RI48_9BACT</name>
<dbReference type="InterPro" id="IPR012910">
    <property type="entry name" value="Plug_dom"/>
</dbReference>
<accession>W0RI48</accession>
<feature type="compositionally biased region" description="Low complexity" evidence="3">
    <location>
        <begin position="55"/>
        <end position="64"/>
    </location>
</feature>
<dbReference type="GO" id="GO:0015344">
    <property type="term" value="F:siderophore uptake transmembrane transporter activity"/>
    <property type="evidence" value="ECO:0007669"/>
    <property type="project" value="TreeGrafter"/>
</dbReference>
<keyword evidence="2" id="KW-0812">Transmembrane</keyword>
<dbReference type="STRING" id="861299.J421_2919"/>
<dbReference type="Proteomes" id="UP000019151">
    <property type="component" value="Chromosome"/>
</dbReference>
<feature type="compositionally biased region" description="Pro residues" evidence="3">
    <location>
        <begin position="43"/>
        <end position="54"/>
    </location>
</feature>
<keyword evidence="1 4" id="KW-0732">Signal</keyword>
<keyword evidence="7" id="KW-1185">Reference proteome</keyword>
<evidence type="ECO:0000313" key="7">
    <source>
        <dbReference type="Proteomes" id="UP000019151"/>
    </source>
</evidence>
<feature type="chain" id="PRO_5004794432" evidence="4">
    <location>
        <begin position="32"/>
        <end position="527"/>
    </location>
</feature>
<dbReference type="EMBL" id="CP007128">
    <property type="protein sequence ID" value="AHG90456.1"/>
    <property type="molecule type" value="Genomic_DNA"/>
</dbReference>
<dbReference type="KEGG" id="gba:J421_2919"/>
<dbReference type="eggNOG" id="COG1629">
    <property type="taxonomic scope" value="Bacteria"/>
</dbReference>
<dbReference type="InterPro" id="IPR013784">
    <property type="entry name" value="Carb-bd-like_fold"/>
</dbReference>
<proteinExistence type="inferred from homology"/>
<dbReference type="GO" id="GO:0030246">
    <property type="term" value="F:carbohydrate binding"/>
    <property type="evidence" value="ECO:0007669"/>
    <property type="project" value="InterPro"/>
</dbReference>
<comment type="similarity">
    <text evidence="2">Belongs to the TonB-dependent receptor family.</text>
</comment>
<dbReference type="SUPFAM" id="SSF49452">
    <property type="entry name" value="Starch-binding domain-like"/>
    <property type="match status" value="1"/>
</dbReference>
<dbReference type="AlphaFoldDB" id="W0RI48"/>
<dbReference type="InterPro" id="IPR008969">
    <property type="entry name" value="CarboxyPept-like_regulatory"/>
</dbReference>
<gene>
    <name evidence="6" type="ORF">J421_2919</name>
</gene>
<dbReference type="Gene3D" id="2.170.130.10">
    <property type="entry name" value="TonB-dependent receptor, plug domain"/>
    <property type="match status" value="1"/>
</dbReference>
<feature type="region of interest" description="Disordered" evidence="3">
    <location>
        <begin position="34"/>
        <end position="64"/>
    </location>
</feature>
<dbReference type="RefSeq" id="WP_025411925.1">
    <property type="nucleotide sequence ID" value="NZ_CP007128.1"/>
</dbReference>
<dbReference type="Gene3D" id="2.60.40.1120">
    <property type="entry name" value="Carboxypeptidase-like, regulatory domain"/>
    <property type="match status" value="2"/>
</dbReference>
<dbReference type="Pfam" id="PF13620">
    <property type="entry name" value="CarboxypepD_reg"/>
    <property type="match status" value="2"/>
</dbReference>
<dbReference type="OrthoDB" id="9812892at2"/>
<dbReference type="InParanoid" id="W0RI48"/>
<feature type="domain" description="TonB-dependent receptor plug" evidence="5">
    <location>
        <begin position="419"/>
        <end position="509"/>
    </location>
</feature>
<dbReference type="SUPFAM" id="SSF56935">
    <property type="entry name" value="Porins"/>
    <property type="match status" value="1"/>
</dbReference>
<evidence type="ECO:0000256" key="4">
    <source>
        <dbReference type="SAM" id="SignalP"/>
    </source>
</evidence>
<dbReference type="InterPro" id="IPR037066">
    <property type="entry name" value="Plug_dom_sf"/>
</dbReference>
<dbReference type="PANTHER" id="PTHR30069">
    <property type="entry name" value="TONB-DEPENDENT OUTER MEMBRANE RECEPTOR"/>
    <property type="match status" value="1"/>
</dbReference>
<dbReference type="PROSITE" id="PS52016">
    <property type="entry name" value="TONB_DEPENDENT_REC_3"/>
    <property type="match status" value="1"/>
</dbReference>
<evidence type="ECO:0000256" key="2">
    <source>
        <dbReference type="PROSITE-ProRule" id="PRU01360"/>
    </source>
</evidence>
<dbReference type="Pfam" id="PF07715">
    <property type="entry name" value="Plug"/>
    <property type="match status" value="1"/>
</dbReference>
<dbReference type="PANTHER" id="PTHR30069:SF29">
    <property type="entry name" value="HEMOGLOBIN AND HEMOGLOBIN-HAPTOGLOBIN-BINDING PROTEIN 1-RELATED"/>
    <property type="match status" value="1"/>
</dbReference>
<evidence type="ECO:0000256" key="3">
    <source>
        <dbReference type="SAM" id="MobiDB-lite"/>
    </source>
</evidence>
<keyword evidence="2" id="KW-0472">Membrane</keyword>
<dbReference type="HOGENOM" id="CLU_045808_0_0_0"/>
<evidence type="ECO:0000259" key="5">
    <source>
        <dbReference type="Pfam" id="PF07715"/>
    </source>
</evidence>
<comment type="subcellular location">
    <subcellularLocation>
        <location evidence="2">Cell outer membrane</location>
        <topology evidence="2">Multi-pass membrane protein</topology>
    </subcellularLocation>
</comment>
<dbReference type="InterPro" id="IPR039426">
    <property type="entry name" value="TonB-dep_rcpt-like"/>
</dbReference>
<organism evidence="6 7">
    <name type="scientific">Gemmatirosa kalamazoonensis</name>
    <dbReference type="NCBI Taxonomy" id="861299"/>
    <lineage>
        <taxon>Bacteria</taxon>
        <taxon>Pseudomonadati</taxon>
        <taxon>Gemmatimonadota</taxon>
        <taxon>Gemmatimonadia</taxon>
        <taxon>Gemmatimonadales</taxon>
        <taxon>Gemmatimonadaceae</taxon>
        <taxon>Gemmatirosa</taxon>
    </lineage>
</organism>
<dbReference type="SUPFAM" id="SSF49464">
    <property type="entry name" value="Carboxypeptidase regulatory domain-like"/>
    <property type="match status" value="1"/>
</dbReference>
<evidence type="ECO:0000313" key="6">
    <source>
        <dbReference type="EMBL" id="AHG90456.1"/>
    </source>
</evidence>
<sequence length="527" mass="55863">MLIHRRIARRLLAAPILAGALLVPALLSAQAAPRPGTLGPSRPAAPPPRQPTPTAPGAAAPLPVLRGDTTRPMALFGTVYDSLSQTPLRDATVQVVSETDRSQSFVGTTDSEGRYRITGVKPGRYLAGFYHEMLDAVGLEQPVMRVLIQPDTAARLDFGIPGQRTLRALVCNAPPGDTTGALVGVVRDAESGNAVPNAKVVVTWNELQITPAGLRNAHRRYPAKVRPSGGYVICGLPPDGSVEANAEAPGRPGGVIDVQVPPRGIVRRDFFLGDSTSVIAVQLPDTMAAIEKRPANPITVTRGNARLTGTVKGRDGRVLTGARLQVWGSGVQGRTTDNGAFSLGGLPAGTYSLEVRAIGYEPKRVAVDLSAKRPANVDVVLEKQVAVLAGVTVTGQRTKAETDYNGFLERKKNGFGRYFTQEDIENRNPMVMTDIMRMSPGMQVSPNGSFGYVLRGRGGCTPEIFLDGMRVMQGADDLDNIVRPTEVSGVEVYNNASSAPAQYGGSAGGDCGVVLIWTKRGGPNPRR</sequence>
<keyword evidence="2" id="KW-1134">Transmembrane beta strand</keyword>